<dbReference type="Proteomes" id="UP000299102">
    <property type="component" value="Unassembled WGS sequence"/>
</dbReference>
<evidence type="ECO:0000256" key="1">
    <source>
        <dbReference type="SAM" id="MobiDB-lite"/>
    </source>
</evidence>
<dbReference type="PANTHER" id="PTHR40552:SF6">
    <property type="entry name" value="FI09606P-RELATED"/>
    <property type="match status" value="1"/>
</dbReference>
<evidence type="ECO:0000313" key="3">
    <source>
        <dbReference type="Proteomes" id="UP000299102"/>
    </source>
</evidence>
<sequence length="441" mass="51125">MDGKPRKMRYSKLKLIPETYEQPIDLEKHDNTSQTILEQKKEVQMKKPKNKKPKSLRENLTKSCSIETLHENDRIPYIKSVEVVEPLVEDAICEIITKFSEPLISRPKLYKSAEYVLLRSDKDYLEYLKYMLQHDEDFDNIEMIARDENDATPAIISLKEELQISSNFKSLPDGSSIIFGSQTKYNDDEAQLKLTGLLASIVTAALATKYKISTWTSQLVDHAWESVDKFGDSFSTYQYALGTLLHKRIPKLRLGDQTYQITVKKIIRSDNQKSLREMLLAALINYNHLLVICQRFCCLIVKRLNFLYMFCGFPVNEVGYRKLSAGTGCMMRFLELDPVIRRIKFGCNPLGCDILNYIIVPLKVRDITSEPRSLQILAENMEEQMCNKALHTYVKAEDSKKSKMHFLNNELAKEKLRIKNLRQHRRQAAILCHNTVQLEQQ</sequence>
<feature type="region of interest" description="Disordered" evidence="1">
    <location>
        <begin position="27"/>
        <end position="58"/>
    </location>
</feature>
<dbReference type="OrthoDB" id="8062037at2759"/>
<gene>
    <name evidence="2" type="ORF">EVAR_72882_1</name>
</gene>
<dbReference type="AlphaFoldDB" id="A0A4C1S821"/>
<accession>A0A4C1S821</accession>
<comment type="caution">
    <text evidence="2">The sequence shown here is derived from an EMBL/GenBank/DDBJ whole genome shotgun (WGS) entry which is preliminary data.</text>
</comment>
<evidence type="ECO:0000313" key="2">
    <source>
        <dbReference type="EMBL" id="GBO98393.1"/>
    </source>
</evidence>
<organism evidence="2 3">
    <name type="scientific">Eumeta variegata</name>
    <name type="common">Bagworm moth</name>
    <name type="synonym">Eumeta japonica</name>
    <dbReference type="NCBI Taxonomy" id="151549"/>
    <lineage>
        <taxon>Eukaryota</taxon>
        <taxon>Metazoa</taxon>
        <taxon>Ecdysozoa</taxon>
        <taxon>Arthropoda</taxon>
        <taxon>Hexapoda</taxon>
        <taxon>Insecta</taxon>
        <taxon>Pterygota</taxon>
        <taxon>Neoptera</taxon>
        <taxon>Endopterygota</taxon>
        <taxon>Lepidoptera</taxon>
        <taxon>Glossata</taxon>
        <taxon>Ditrysia</taxon>
        <taxon>Tineoidea</taxon>
        <taxon>Psychidae</taxon>
        <taxon>Oiketicinae</taxon>
        <taxon>Eumeta</taxon>
    </lineage>
</organism>
<proteinExistence type="predicted"/>
<keyword evidence="3" id="KW-1185">Reference proteome</keyword>
<dbReference type="PANTHER" id="PTHR40552">
    <property type="entry name" value="AT05186P-RELATED"/>
    <property type="match status" value="1"/>
</dbReference>
<dbReference type="STRING" id="151549.A0A4C1S821"/>
<protein>
    <submittedName>
        <fullName evidence="2">Uncharacterized protein</fullName>
    </submittedName>
</protein>
<name>A0A4C1S821_EUMVA</name>
<dbReference type="EMBL" id="BGZK01006378">
    <property type="protein sequence ID" value="GBO98393.1"/>
    <property type="molecule type" value="Genomic_DNA"/>
</dbReference>
<reference evidence="2 3" key="1">
    <citation type="journal article" date="2019" name="Commun. Biol.">
        <title>The bagworm genome reveals a unique fibroin gene that provides high tensile strength.</title>
        <authorList>
            <person name="Kono N."/>
            <person name="Nakamura H."/>
            <person name="Ohtoshi R."/>
            <person name="Tomita M."/>
            <person name="Numata K."/>
            <person name="Arakawa K."/>
        </authorList>
    </citation>
    <scope>NUCLEOTIDE SEQUENCE [LARGE SCALE GENOMIC DNA]</scope>
</reference>